<organism evidence="2 3">
    <name type="scientific">Carnegiea gigantea</name>
    <dbReference type="NCBI Taxonomy" id="171969"/>
    <lineage>
        <taxon>Eukaryota</taxon>
        <taxon>Viridiplantae</taxon>
        <taxon>Streptophyta</taxon>
        <taxon>Embryophyta</taxon>
        <taxon>Tracheophyta</taxon>
        <taxon>Spermatophyta</taxon>
        <taxon>Magnoliopsida</taxon>
        <taxon>eudicotyledons</taxon>
        <taxon>Gunneridae</taxon>
        <taxon>Pentapetalae</taxon>
        <taxon>Caryophyllales</taxon>
        <taxon>Cactineae</taxon>
        <taxon>Cactaceae</taxon>
        <taxon>Cactoideae</taxon>
        <taxon>Echinocereeae</taxon>
        <taxon>Carnegiea</taxon>
    </lineage>
</organism>
<feature type="region of interest" description="Disordered" evidence="1">
    <location>
        <begin position="74"/>
        <end position="118"/>
    </location>
</feature>
<keyword evidence="3" id="KW-1185">Reference proteome</keyword>
<dbReference type="EMBL" id="JAKOGI010000515">
    <property type="protein sequence ID" value="KAJ8433835.1"/>
    <property type="molecule type" value="Genomic_DNA"/>
</dbReference>
<feature type="compositionally biased region" description="Polar residues" evidence="1">
    <location>
        <begin position="74"/>
        <end position="93"/>
    </location>
</feature>
<dbReference type="AlphaFoldDB" id="A0A9Q1JZ78"/>
<accession>A0A9Q1JZ78</accession>
<sequence length="161" mass="18431">MVEKILEEGDHEEEFQRDFVITSHILIELSLEERDVRTDGFQQQYIEQLMGKAIDLVDYQKIIHKSEIRLQTKLTQAQENQAHTEPSASTHSSPPALGQPCPECGIERRSPIDGPNDSINSTNDDYFFIILKLLMDVNQIPVYNGQLSLEERDAKTDGFQQ</sequence>
<comment type="caution">
    <text evidence="2">The sequence shown here is derived from an EMBL/GenBank/DDBJ whole genome shotgun (WGS) entry which is preliminary data.</text>
</comment>
<protein>
    <submittedName>
        <fullName evidence="2">Uncharacterized protein</fullName>
    </submittedName>
</protein>
<dbReference type="Proteomes" id="UP001153076">
    <property type="component" value="Unassembled WGS sequence"/>
</dbReference>
<evidence type="ECO:0000313" key="2">
    <source>
        <dbReference type="EMBL" id="KAJ8433835.1"/>
    </source>
</evidence>
<proteinExistence type="predicted"/>
<evidence type="ECO:0000313" key="3">
    <source>
        <dbReference type="Proteomes" id="UP001153076"/>
    </source>
</evidence>
<reference evidence="2" key="1">
    <citation type="submission" date="2022-04" db="EMBL/GenBank/DDBJ databases">
        <title>Carnegiea gigantea Genome sequencing and assembly v2.</title>
        <authorList>
            <person name="Copetti D."/>
            <person name="Sanderson M.J."/>
            <person name="Burquez A."/>
            <person name="Wojciechowski M.F."/>
        </authorList>
    </citation>
    <scope>NUCLEOTIDE SEQUENCE</scope>
    <source>
        <strain evidence="2">SGP5-SGP5p</strain>
        <tissue evidence="2">Aerial part</tissue>
    </source>
</reference>
<name>A0A9Q1JZ78_9CARY</name>
<gene>
    <name evidence="2" type="ORF">Cgig2_028152</name>
</gene>
<evidence type="ECO:0000256" key="1">
    <source>
        <dbReference type="SAM" id="MobiDB-lite"/>
    </source>
</evidence>